<keyword evidence="1" id="KW-1133">Transmembrane helix</keyword>
<gene>
    <name evidence="2" type="ORF">GWR21_01780</name>
</gene>
<evidence type="ECO:0000313" key="2">
    <source>
        <dbReference type="EMBL" id="QHS58367.1"/>
    </source>
</evidence>
<dbReference type="Proteomes" id="UP000476411">
    <property type="component" value="Chromosome"/>
</dbReference>
<evidence type="ECO:0000313" key="3">
    <source>
        <dbReference type="Proteomes" id="UP000476411"/>
    </source>
</evidence>
<dbReference type="KEGG" id="chih:GWR21_01780"/>
<sequence length="107" mass="12204">MAHQLLQKVLYVKLEIADSFLDPLVFMPICLYLLTRERRWFLKEPNYQLPIVHILCYVFLTILVSEIVFPALSNKFTADPLDALCFLAGAILFAATAMPDIQMKKAG</sequence>
<reference evidence="2 3" key="1">
    <citation type="submission" date="2020-01" db="EMBL/GenBank/DDBJ databases">
        <title>Complete genome sequence of Chitinophaga sp. H33E-04 isolated from quinoa roots.</title>
        <authorList>
            <person name="Weon H.-Y."/>
            <person name="Lee S.A."/>
        </authorList>
    </citation>
    <scope>NUCLEOTIDE SEQUENCE [LARGE SCALE GENOMIC DNA]</scope>
    <source>
        <strain evidence="2 3">H33E-04</strain>
    </source>
</reference>
<dbReference type="EMBL" id="CP048113">
    <property type="protein sequence ID" value="QHS58367.1"/>
    <property type="molecule type" value="Genomic_DNA"/>
</dbReference>
<protein>
    <recommendedName>
        <fullName evidence="4">Magnesium citrate secondary transporter</fullName>
    </recommendedName>
</protein>
<evidence type="ECO:0008006" key="4">
    <source>
        <dbReference type="Google" id="ProtNLM"/>
    </source>
</evidence>
<accession>A0A6B9Z8P1</accession>
<evidence type="ECO:0000256" key="1">
    <source>
        <dbReference type="SAM" id="Phobius"/>
    </source>
</evidence>
<proteinExistence type="predicted"/>
<keyword evidence="1" id="KW-0812">Transmembrane</keyword>
<name>A0A6B9Z8P1_9BACT</name>
<keyword evidence="1" id="KW-0472">Membrane</keyword>
<dbReference type="AlphaFoldDB" id="A0A6B9Z8P1"/>
<dbReference type="RefSeq" id="WP_162330072.1">
    <property type="nucleotide sequence ID" value="NZ_CP048113.1"/>
</dbReference>
<keyword evidence="3" id="KW-1185">Reference proteome</keyword>
<organism evidence="2 3">
    <name type="scientific">Chitinophaga agri</name>
    <dbReference type="NCBI Taxonomy" id="2703787"/>
    <lineage>
        <taxon>Bacteria</taxon>
        <taxon>Pseudomonadati</taxon>
        <taxon>Bacteroidota</taxon>
        <taxon>Chitinophagia</taxon>
        <taxon>Chitinophagales</taxon>
        <taxon>Chitinophagaceae</taxon>
        <taxon>Chitinophaga</taxon>
    </lineage>
</organism>
<feature type="transmembrane region" description="Helical" evidence="1">
    <location>
        <begin position="47"/>
        <end position="69"/>
    </location>
</feature>
<feature type="transmembrane region" description="Helical" evidence="1">
    <location>
        <begin position="81"/>
        <end position="101"/>
    </location>
</feature>